<proteinExistence type="predicted"/>
<sequence length="315" mass="32601">MRIGSSILRSPRPDTNLQFLSGLLDPRVSSWTRSGVCSYWDAAGALQAPGANVARFDHAPLTLNPLGLLFEEARANLIASPDTPATQSVSVTAQAYTLSFYGSGTVTLSGTATATVAGTGVVPNRRTYTFTPTAGTLTLTISGTVRYANLEAGAYATSYIPGASRGADTGITLAASTLPGLSVSQGTLFVEWLFPGILPSGQVSFIGFDDGTGTNRILLRVGQGGVADMVSSPGGIDTSGFAVTAGTIIRQAVAWSSGSWGHAVNGQLETSSVTTMPASFTRLLLGAGLGSYWLSKVRHYAIRLPDAVIRTMTNG</sequence>
<accession>A0A9P1JZU6</accession>
<evidence type="ECO:0000313" key="2">
    <source>
        <dbReference type="Proteomes" id="UP000007319"/>
    </source>
</evidence>
<dbReference type="Proteomes" id="UP000007319">
    <property type="component" value="Plasmid AZOBR_p3"/>
</dbReference>
<reference evidence="1 2" key="1">
    <citation type="journal article" date="2011" name="PLoS Genet.">
        <title>Azospirillum genomes reveal transition of bacteria from aquatic to terrestrial environments.</title>
        <authorList>
            <person name="Wisniewski-Dye F."/>
            <person name="Borziak K."/>
            <person name="Khalsa-Moyers G."/>
            <person name="Alexandre G."/>
            <person name="Sukharnikov L.O."/>
            <person name="Wuichet K."/>
            <person name="Hurst G.B."/>
            <person name="McDonald W.H."/>
            <person name="Robertson J.S."/>
            <person name="Barbe V."/>
            <person name="Calteau A."/>
            <person name="Rouy Z."/>
            <person name="Mangenot S."/>
            <person name="Prigent-Combaret C."/>
            <person name="Normand P."/>
            <person name="Boyer M."/>
            <person name="Siguier P."/>
            <person name="Dessaux Y."/>
            <person name="Elmerich C."/>
            <person name="Condemine G."/>
            <person name="Krishnen G."/>
            <person name="Kennedy I."/>
            <person name="Paterson A.H."/>
            <person name="Gonzalez V."/>
            <person name="Mavingui P."/>
            <person name="Zhulin I.B."/>
        </authorList>
    </citation>
    <scope>NUCLEOTIDE SEQUENCE [LARGE SCALE GENOMIC DNA]</scope>
    <source>
        <strain evidence="1 2">Sp245</strain>
    </source>
</reference>
<dbReference type="AlphaFoldDB" id="A0A9P1JZU6"/>
<protein>
    <submittedName>
        <fullName evidence="1">Uncharacterized protein</fullName>
    </submittedName>
</protein>
<organism evidence="1 2">
    <name type="scientific">Azospirillum baldaniorum</name>
    <dbReference type="NCBI Taxonomy" id="1064539"/>
    <lineage>
        <taxon>Bacteria</taxon>
        <taxon>Pseudomonadati</taxon>
        <taxon>Pseudomonadota</taxon>
        <taxon>Alphaproteobacteria</taxon>
        <taxon>Rhodospirillales</taxon>
        <taxon>Azospirillaceae</taxon>
        <taxon>Azospirillum</taxon>
    </lineage>
</organism>
<keyword evidence="2" id="KW-1185">Reference proteome</keyword>
<name>A0A9P1JZU6_9PROT</name>
<dbReference type="KEGG" id="abs:AZOBR_p340100"/>
<gene>
    <name evidence="1" type="ORF">AZOBR_p340100</name>
</gene>
<dbReference type="EMBL" id="HE577330">
    <property type="protein sequence ID" value="CCD02862.1"/>
    <property type="molecule type" value="Genomic_DNA"/>
</dbReference>
<keyword evidence="1" id="KW-0614">Plasmid</keyword>
<geneLocation type="plasmid" evidence="1 2">
    <name>AZOBR_p3</name>
</geneLocation>
<dbReference type="RefSeq" id="WP_014199374.1">
    <property type="nucleotide sequence ID" value="NC_016595.1"/>
</dbReference>
<evidence type="ECO:0000313" key="1">
    <source>
        <dbReference type="EMBL" id="CCD02862.1"/>
    </source>
</evidence>